<accession>A0A8I6RTX4</accession>
<name>A0A8I6RTX4_CIMLE</name>
<reference evidence="2" key="1">
    <citation type="submission" date="2022-01" db="UniProtKB">
        <authorList>
            <consortium name="EnsemblMetazoa"/>
        </authorList>
    </citation>
    <scope>IDENTIFICATION</scope>
</reference>
<feature type="transmembrane region" description="Helical" evidence="1">
    <location>
        <begin position="85"/>
        <end position="103"/>
    </location>
</feature>
<evidence type="ECO:0000256" key="1">
    <source>
        <dbReference type="SAM" id="Phobius"/>
    </source>
</evidence>
<organism evidence="2 3">
    <name type="scientific">Cimex lectularius</name>
    <name type="common">Bed bug</name>
    <name type="synonym">Acanthia lectularia</name>
    <dbReference type="NCBI Taxonomy" id="79782"/>
    <lineage>
        <taxon>Eukaryota</taxon>
        <taxon>Metazoa</taxon>
        <taxon>Ecdysozoa</taxon>
        <taxon>Arthropoda</taxon>
        <taxon>Hexapoda</taxon>
        <taxon>Insecta</taxon>
        <taxon>Pterygota</taxon>
        <taxon>Neoptera</taxon>
        <taxon>Paraneoptera</taxon>
        <taxon>Hemiptera</taxon>
        <taxon>Heteroptera</taxon>
        <taxon>Panheteroptera</taxon>
        <taxon>Cimicomorpha</taxon>
        <taxon>Cimicidae</taxon>
        <taxon>Cimex</taxon>
    </lineage>
</organism>
<keyword evidence="1" id="KW-0812">Transmembrane</keyword>
<evidence type="ECO:0000313" key="3">
    <source>
        <dbReference type="Proteomes" id="UP000494040"/>
    </source>
</evidence>
<dbReference type="AlphaFoldDB" id="A0A8I6RTX4"/>
<proteinExistence type="predicted"/>
<protein>
    <submittedName>
        <fullName evidence="2">Uncharacterized protein</fullName>
    </submittedName>
</protein>
<feature type="transmembrane region" description="Helical" evidence="1">
    <location>
        <begin position="32"/>
        <end position="50"/>
    </location>
</feature>
<keyword evidence="3" id="KW-1185">Reference proteome</keyword>
<dbReference type="KEGG" id="clec:106666952"/>
<keyword evidence="1" id="KW-0472">Membrane</keyword>
<dbReference type="RefSeq" id="XP_014249988.1">
    <property type="nucleotide sequence ID" value="XM_014394502.2"/>
</dbReference>
<evidence type="ECO:0000313" key="2">
    <source>
        <dbReference type="EnsemblMetazoa" id="XP_014249988.1"/>
    </source>
</evidence>
<sequence length="182" mass="20747">MTSAEECFCAVLLWNMANYNLYIMKNLYKLETLVYCTYICYALSIIYRCIFSSRSAYINSQCLNTLANVLPCSILSYEYAKNCGVSYASILLVLPIMFMFQRISGKHEYMFENNVPIVDLAHIMSLCCMIYVGGGRNDPLALLTSASFAILHFSLRDLMEIENTLVTVLVCFFGGRLLQQFQ</sequence>
<dbReference type="EnsemblMetazoa" id="XM_014394502.2">
    <property type="protein sequence ID" value="XP_014249988.1"/>
    <property type="gene ID" value="LOC106666952"/>
</dbReference>
<dbReference type="GeneID" id="106666952"/>
<feature type="transmembrane region" description="Helical" evidence="1">
    <location>
        <begin position="115"/>
        <end position="133"/>
    </location>
</feature>
<keyword evidence="1" id="KW-1133">Transmembrane helix</keyword>
<dbReference type="Proteomes" id="UP000494040">
    <property type="component" value="Unassembled WGS sequence"/>
</dbReference>